<dbReference type="VEuPathDB" id="VectorBase:CSON010444"/>
<organism evidence="5">
    <name type="scientific">Culicoides sonorensis</name>
    <name type="common">Biting midge</name>
    <dbReference type="NCBI Taxonomy" id="179676"/>
    <lineage>
        <taxon>Eukaryota</taxon>
        <taxon>Metazoa</taxon>
        <taxon>Ecdysozoa</taxon>
        <taxon>Arthropoda</taxon>
        <taxon>Hexapoda</taxon>
        <taxon>Insecta</taxon>
        <taxon>Pterygota</taxon>
        <taxon>Neoptera</taxon>
        <taxon>Endopterygota</taxon>
        <taxon>Diptera</taxon>
        <taxon>Nematocera</taxon>
        <taxon>Chironomoidea</taxon>
        <taxon>Ceratopogonidae</taxon>
        <taxon>Ceratopogoninae</taxon>
        <taxon>Culicoides</taxon>
        <taxon>Monoculicoides</taxon>
    </lineage>
</organism>
<feature type="domain" description="3-beta hydroxysteroid dehydrogenase/isomerase" evidence="4">
    <location>
        <begin position="104"/>
        <end position="203"/>
    </location>
</feature>
<dbReference type="EMBL" id="UFQT01004242">
    <property type="protein sequence ID" value="SSX35591.1"/>
    <property type="molecule type" value="Genomic_DNA"/>
</dbReference>
<evidence type="ECO:0000256" key="1">
    <source>
        <dbReference type="ARBA" id="ARBA00009219"/>
    </source>
</evidence>
<dbReference type="SUPFAM" id="SSF51735">
    <property type="entry name" value="NAD(P)-binding Rossmann-fold domains"/>
    <property type="match status" value="1"/>
</dbReference>
<protein>
    <submittedName>
        <fullName evidence="5">CSON010444 protein</fullName>
    </submittedName>
</protein>
<dbReference type="GO" id="GO:0016616">
    <property type="term" value="F:oxidoreductase activity, acting on the CH-OH group of donors, NAD or NADP as acceptor"/>
    <property type="evidence" value="ECO:0007669"/>
    <property type="project" value="InterPro"/>
</dbReference>
<dbReference type="InterPro" id="IPR002225">
    <property type="entry name" value="3Beta_OHSteriod_DH/Estase"/>
</dbReference>
<evidence type="ECO:0000256" key="3">
    <source>
        <dbReference type="RuleBase" id="RU004475"/>
    </source>
</evidence>
<accession>A0A336N122</accession>
<keyword evidence="2 3" id="KW-0560">Oxidoreductase</keyword>
<dbReference type="Pfam" id="PF01073">
    <property type="entry name" value="3Beta_HSD"/>
    <property type="match status" value="2"/>
</dbReference>
<dbReference type="PANTHER" id="PTHR43245">
    <property type="entry name" value="BIFUNCTIONAL POLYMYXIN RESISTANCE PROTEIN ARNA"/>
    <property type="match status" value="1"/>
</dbReference>
<dbReference type="InterPro" id="IPR050177">
    <property type="entry name" value="Lipid_A_modif_metabolic_enz"/>
</dbReference>
<proteinExistence type="inferred from homology"/>
<comment type="similarity">
    <text evidence="1 3">Belongs to the 3-beta-HSD family.</text>
</comment>
<gene>
    <name evidence="5" type="primary">CSON010444</name>
</gene>
<reference evidence="5" key="1">
    <citation type="submission" date="2018-07" db="EMBL/GenBank/DDBJ databases">
        <authorList>
            <person name="Quirk P.G."/>
            <person name="Krulwich T.A."/>
        </authorList>
    </citation>
    <scope>NUCLEOTIDE SEQUENCE</scope>
</reference>
<evidence type="ECO:0000259" key="4">
    <source>
        <dbReference type="Pfam" id="PF01073"/>
    </source>
</evidence>
<dbReference type="AlphaFoldDB" id="A0A336N122"/>
<evidence type="ECO:0000256" key="2">
    <source>
        <dbReference type="ARBA" id="ARBA00023002"/>
    </source>
</evidence>
<dbReference type="Gene3D" id="3.40.50.720">
    <property type="entry name" value="NAD(P)-binding Rossmann-like Domain"/>
    <property type="match status" value="2"/>
</dbReference>
<dbReference type="PANTHER" id="PTHR43245:SF51">
    <property type="entry name" value="SHORT CHAIN DEHYDROGENASE_REDUCTASE FAMILY 42E, MEMBER 2"/>
    <property type="match status" value="1"/>
</dbReference>
<evidence type="ECO:0000313" key="5">
    <source>
        <dbReference type="EMBL" id="SSX35591.1"/>
    </source>
</evidence>
<dbReference type="GO" id="GO:0006694">
    <property type="term" value="P:steroid biosynthetic process"/>
    <property type="evidence" value="ECO:0007669"/>
    <property type="project" value="InterPro"/>
</dbReference>
<feature type="domain" description="3-beta hydroxysteroid dehydrogenase/isomerase" evidence="4">
    <location>
        <begin position="6"/>
        <end position="101"/>
    </location>
</feature>
<dbReference type="InterPro" id="IPR036291">
    <property type="entry name" value="NAD(P)-bd_dom_sf"/>
</dbReference>
<keyword evidence="3" id="KW-0472">Membrane</keyword>
<keyword evidence="3" id="KW-1133">Transmembrane helix</keyword>
<feature type="transmembrane region" description="Helical" evidence="3">
    <location>
        <begin position="215"/>
        <end position="234"/>
    </location>
</feature>
<sequence length="302" mass="34377">MSEIILITGGAGCLGQHIIKHLQQSEGASKIKEIRVLDLVPYEKRLEYKERFPVKSVIGDICTVDSNLKEAFKDVHTVFHCAAFISISFPPKIEQLERVNVTDFLKTVALRFPIMYGEEDRTCFTKLIELSEKWNGQIPKIAGDGGKHQLIYAGNAAWGHICARNTLLSESPEKVAGLPVSLTDESPIYDITRFANVMIARNSDVLKIRPSSWKIPFLVGFILAMIYEFFVGLLNKVTGYQLDYSPKIMISYCGSLTLWSRMRASIQMDYDPPYTPEDAMKQSAKWYEKWYLEEFKVKKKAT</sequence>
<dbReference type="OMA" id="LTYGECD"/>
<name>A0A336N122_CULSO</name>
<keyword evidence="3" id="KW-0812">Transmembrane</keyword>